<organism evidence="1">
    <name type="scientific">hydrothermal vent metagenome</name>
    <dbReference type="NCBI Taxonomy" id="652676"/>
    <lineage>
        <taxon>unclassified sequences</taxon>
        <taxon>metagenomes</taxon>
        <taxon>ecological metagenomes</taxon>
    </lineage>
</organism>
<dbReference type="InterPro" id="IPR023614">
    <property type="entry name" value="Porin_dom_sf"/>
</dbReference>
<name>A0A3B0Z8Q1_9ZZZZ</name>
<gene>
    <name evidence="1" type="ORF">MNBD_GAMMA16-521</name>
</gene>
<dbReference type="Gene3D" id="2.40.160.10">
    <property type="entry name" value="Porin"/>
    <property type="match status" value="1"/>
</dbReference>
<dbReference type="AlphaFoldDB" id="A0A3B0Z8Q1"/>
<accession>A0A3B0Z8Q1</accession>
<dbReference type="EMBL" id="UOFO01000048">
    <property type="protein sequence ID" value="VAW84573.1"/>
    <property type="molecule type" value="Genomic_DNA"/>
</dbReference>
<dbReference type="SUPFAM" id="SSF56935">
    <property type="entry name" value="Porins"/>
    <property type="match status" value="1"/>
</dbReference>
<sequence length="368" mass="39741">MIKRKLMVACALAAGSTILLAPSAFAGGKIEIDDTKWVSAGAGLRTSMNSVENAAPSGSDRSTDLQIDNVRLYFNGQIHENVSFTFNTNASTDNNGANDVEDLVVLDVIAKFSFSDMFNVWMGRHLPPSDRSTLSGPFYLNAWSFPIAQKYPAKIGGRDDGVSVWGDSGMFKYQVGIYEGTETASNQKDKTLLASRFTLNLWDPEPGYGNSSTYYGAKDILAFGFVYQSQADSQGTVTDAGDFTGMSLDALFEKKMAGGVVTAEAAYYSYDYDNKSGDSNGYFVLGSYLFGNNMGMGKLQPMLRYQSVEVDGLGGAMGTDTEQLDVGLNYIIDGHNARISLVYEANEETTGGTSTDTNAIRLGVQLQM</sequence>
<proteinExistence type="predicted"/>
<protein>
    <submittedName>
        <fullName evidence="1">FmdC</fullName>
    </submittedName>
</protein>
<evidence type="ECO:0000313" key="1">
    <source>
        <dbReference type="EMBL" id="VAW84573.1"/>
    </source>
</evidence>
<reference evidence="1" key="1">
    <citation type="submission" date="2018-06" db="EMBL/GenBank/DDBJ databases">
        <authorList>
            <person name="Zhirakovskaya E."/>
        </authorList>
    </citation>
    <scope>NUCLEOTIDE SEQUENCE</scope>
</reference>